<proteinExistence type="predicted"/>
<comment type="caution">
    <text evidence="2">The sequence shown here is derived from an EMBL/GenBank/DDBJ whole genome shotgun (WGS) entry which is preliminary data.</text>
</comment>
<keyword evidence="3" id="KW-1185">Reference proteome</keyword>
<dbReference type="RefSeq" id="WP_379488581.1">
    <property type="nucleotide sequence ID" value="NZ_JBHLWK010000020.1"/>
</dbReference>
<organism evidence="2 3">
    <name type="scientific">Novosphingobium soli</name>
    <dbReference type="NCBI Taxonomy" id="574956"/>
    <lineage>
        <taxon>Bacteria</taxon>
        <taxon>Pseudomonadati</taxon>
        <taxon>Pseudomonadota</taxon>
        <taxon>Alphaproteobacteria</taxon>
        <taxon>Sphingomonadales</taxon>
        <taxon>Sphingomonadaceae</taxon>
        <taxon>Novosphingobium</taxon>
    </lineage>
</organism>
<sequence length="336" mass="35434">MGETVVSQTDMLDDAQARDARGPLGGPGEVLPFKPIGKGLPLLVYLERIYTGKYPKQGPFRGTDVGVMSGVKDYAVLQATARALNLMLDDVEPRSHITGSAFDEGTPVVLYSPAVMADSLILSIEIAVNRFDRELFDGVARALKAAGGMPLMMPYAGALLAAGEVVNIGSKLADALIDGDPVFSITEALNFGLPGRPLAVADHWLLTHADLAGHRYDPARGLVGPDGKAYAGDEPYVVLTLDGTERPELNGFAARAASAAQLERFYGSAGKNGGAASVDALVEGLQLVSDMRLKGEADRLEAQIAAVPDAATKQKLEEKRQAIVKNIATEILRPAS</sequence>
<accession>A0ABV6CZR7</accession>
<protein>
    <submittedName>
        <fullName evidence="2">Uncharacterized protein</fullName>
    </submittedName>
</protein>
<evidence type="ECO:0000313" key="2">
    <source>
        <dbReference type="EMBL" id="MFC0205848.1"/>
    </source>
</evidence>
<dbReference type="EMBL" id="JBHLWK010000020">
    <property type="protein sequence ID" value="MFC0205848.1"/>
    <property type="molecule type" value="Genomic_DNA"/>
</dbReference>
<feature type="region of interest" description="Disordered" evidence="1">
    <location>
        <begin position="1"/>
        <end position="26"/>
    </location>
</feature>
<feature type="compositionally biased region" description="Polar residues" evidence="1">
    <location>
        <begin position="1"/>
        <end position="10"/>
    </location>
</feature>
<gene>
    <name evidence="2" type="ORF">ACFFJC_16400</name>
</gene>
<reference evidence="2 3" key="1">
    <citation type="submission" date="2024-09" db="EMBL/GenBank/DDBJ databases">
        <authorList>
            <person name="Sun Q."/>
            <person name="Mori K."/>
        </authorList>
    </citation>
    <scope>NUCLEOTIDE SEQUENCE [LARGE SCALE GENOMIC DNA]</scope>
    <source>
        <strain evidence="2 3">CCM 7706</strain>
    </source>
</reference>
<dbReference type="Proteomes" id="UP001589798">
    <property type="component" value="Unassembled WGS sequence"/>
</dbReference>
<evidence type="ECO:0000313" key="3">
    <source>
        <dbReference type="Proteomes" id="UP001589798"/>
    </source>
</evidence>
<name>A0ABV6CZR7_9SPHN</name>
<evidence type="ECO:0000256" key="1">
    <source>
        <dbReference type="SAM" id="MobiDB-lite"/>
    </source>
</evidence>